<accession>A0A094YKA3</accession>
<dbReference type="GO" id="GO:0016020">
    <property type="term" value="C:membrane"/>
    <property type="evidence" value="ECO:0007669"/>
    <property type="project" value="UniProtKB-SubCell"/>
</dbReference>
<dbReference type="Proteomes" id="UP000029452">
    <property type="component" value="Unassembled WGS sequence"/>
</dbReference>
<feature type="domain" description="CusB-like beta-barrel" evidence="6">
    <location>
        <begin position="226"/>
        <end position="273"/>
    </location>
</feature>
<dbReference type="OrthoDB" id="9813047at2"/>
<dbReference type="PANTHER" id="PTHR30386:SF26">
    <property type="entry name" value="TRANSPORT PROTEIN COMB"/>
    <property type="match status" value="1"/>
</dbReference>
<evidence type="ECO:0000256" key="4">
    <source>
        <dbReference type="ARBA" id="ARBA00023136"/>
    </source>
</evidence>
<evidence type="ECO:0000256" key="1">
    <source>
        <dbReference type="ARBA" id="ARBA00004167"/>
    </source>
</evidence>
<dbReference type="Gene3D" id="2.40.50.100">
    <property type="match status" value="1"/>
</dbReference>
<evidence type="ECO:0000313" key="7">
    <source>
        <dbReference type="EMBL" id="KGA93636.1"/>
    </source>
</evidence>
<sequence length="329" mass="37861">MGEPFFESKIRSGWKEFMSWRVLLPLAGLLLTLLWGGQRWREDRHYVYSDDVYVQGKITLVSSSVGGRIIALNVNEGDPVRRGDILATVDRTGETYQRTHNAGKNLQAYQLLKKDLSRLKDLFRREKDEKDRYLRSKDLLQEHFISLQKLEDVRTRWEKVRAKRHELQGAIAAEEEALEVTEVHPRNETVFAPIGGQVAQRLVNLGETVRPRQPIVSLINTNDLSSIWLDAFVRETQVWKIKPGQKVRIHIDSWPKDTFYGHVLEFIPAASQAFSQLPAQNAAGTFVKVVQRIPVRIVFDGLKNRTILPGMSAEVWIDRTSVEKKDLLR</sequence>
<evidence type="ECO:0000256" key="3">
    <source>
        <dbReference type="ARBA" id="ARBA00022989"/>
    </source>
</evidence>
<dbReference type="Pfam" id="PF25917">
    <property type="entry name" value="BSH_RND"/>
    <property type="match status" value="1"/>
</dbReference>
<dbReference type="InterPro" id="IPR058792">
    <property type="entry name" value="Beta-barrel_RND_2"/>
</dbReference>
<comment type="caution">
    <text evidence="7">The sequence shown here is derived from an EMBL/GenBank/DDBJ whole genome shotgun (WGS) entry which is preliminary data.</text>
</comment>
<keyword evidence="3" id="KW-1133">Transmembrane helix</keyword>
<dbReference type="InterPro" id="IPR058625">
    <property type="entry name" value="MdtA-like_BSH"/>
</dbReference>
<proteinExistence type="predicted"/>
<dbReference type="AlphaFoldDB" id="A0A094YKA3"/>
<dbReference type="SUPFAM" id="SSF111369">
    <property type="entry name" value="HlyD-like secretion proteins"/>
    <property type="match status" value="1"/>
</dbReference>
<feature type="domain" description="Multidrug resistance protein MdtA-like barrel-sandwich hybrid" evidence="5">
    <location>
        <begin position="61"/>
        <end position="213"/>
    </location>
</feature>
<dbReference type="EMBL" id="JPGK01000005">
    <property type="protein sequence ID" value="KGA93636.1"/>
    <property type="molecule type" value="Genomic_DNA"/>
</dbReference>
<dbReference type="Pfam" id="PF25954">
    <property type="entry name" value="Beta-barrel_RND_2"/>
    <property type="match status" value="1"/>
</dbReference>
<dbReference type="InterPro" id="IPR050739">
    <property type="entry name" value="MFP"/>
</dbReference>
<evidence type="ECO:0000313" key="8">
    <source>
        <dbReference type="Proteomes" id="UP000029452"/>
    </source>
</evidence>
<keyword evidence="4" id="KW-0472">Membrane</keyword>
<reference evidence="7 8" key="1">
    <citation type="submission" date="2014-06" db="EMBL/GenBank/DDBJ databases">
        <title>Draft genome sequence of iron oxidizing acidophile Leptospirillum ferriphilum DSM14647.</title>
        <authorList>
            <person name="Cardenas J.P."/>
            <person name="Lazcano M."/>
            <person name="Ossandon F.J."/>
            <person name="Corbett M."/>
            <person name="Holmes D.S."/>
            <person name="Watkin E."/>
        </authorList>
    </citation>
    <scope>NUCLEOTIDE SEQUENCE [LARGE SCALE GENOMIC DNA]</scope>
    <source>
        <strain evidence="7 8">DSM 14647</strain>
    </source>
</reference>
<dbReference type="PATRIC" id="fig|178606.4.peg.1345"/>
<evidence type="ECO:0000256" key="2">
    <source>
        <dbReference type="ARBA" id="ARBA00022692"/>
    </source>
</evidence>
<name>A0A094YKA3_9BACT</name>
<gene>
    <name evidence="7" type="ORF">LptCag_1346</name>
</gene>
<protein>
    <submittedName>
        <fullName evidence="7">Secretion protein HlyD family protein</fullName>
    </submittedName>
</protein>
<evidence type="ECO:0000259" key="6">
    <source>
        <dbReference type="Pfam" id="PF25954"/>
    </source>
</evidence>
<dbReference type="PANTHER" id="PTHR30386">
    <property type="entry name" value="MEMBRANE FUSION SUBUNIT OF EMRAB-TOLC MULTIDRUG EFFLUX PUMP"/>
    <property type="match status" value="1"/>
</dbReference>
<comment type="subcellular location">
    <subcellularLocation>
        <location evidence="1">Membrane</location>
        <topology evidence="1">Single-pass membrane protein</topology>
    </subcellularLocation>
</comment>
<organism evidence="7 8">
    <name type="scientific">Leptospirillum ferriphilum</name>
    <dbReference type="NCBI Taxonomy" id="178606"/>
    <lineage>
        <taxon>Bacteria</taxon>
        <taxon>Pseudomonadati</taxon>
        <taxon>Nitrospirota</taxon>
        <taxon>Nitrospiria</taxon>
        <taxon>Nitrospirales</taxon>
        <taxon>Nitrospiraceae</taxon>
        <taxon>Leptospirillum</taxon>
    </lineage>
</organism>
<dbReference type="Gene3D" id="2.40.30.170">
    <property type="match status" value="1"/>
</dbReference>
<evidence type="ECO:0000259" key="5">
    <source>
        <dbReference type="Pfam" id="PF25917"/>
    </source>
</evidence>
<keyword evidence="2" id="KW-0812">Transmembrane</keyword>
<dbReference type="GO" id="GO:0055085">
    <property type="term" value="P:transmembrane transport"/>
    <property type="evidence" value="ECO:0007669"/>
    <property type="project" value="InterPro"/>
</dbReference>